<dbReference type="SUPFAM" id="SSF52540">
    <property type="entry name" value="P-loop containing nucleoside triphosphate hydrolases"/>
    <property type="match status" value="1"/>
</dbReference>
<protein>
    <recommendedName>
        <fullName evidence="2">ATPase AAA-type core domain-containing protein</fullName>
    </recommendedName>
</protein>
<feature type="region of interest" description="Disordered" evidence="1">
    <location>
        <begin position="446"/>
        <end position="475"/>
    </location>
</feature>
<sequence length="810" mass="93302">MSHETYDKLCRETHDILDEASQFDTFLAGEKPQKDKKLAQSQVVELYYKYIIAMNNLDQCYDQIVHPQKRLVIKKLLDATIGRILELKHELVNLDLSEFSYNDDILCKLKLSPKEVEVNVPAYYKREREAEIVKRRKTITDILKKLGYYEEEVIEKEFTLEQAVTIIQIHERARQGRLRAQFMREIKLMKEKSKVEPSEGKQVDGAFAARLIQKVWRGYNTRRKMRRRKIEEMLLIGMLQPTYTVTDARQKAEEVVKVRHQVQKEYQEKFEQALIIEKERILRNRGGAMKEEIADEVRNWFIQYEQATGKFPEIPSEESGGSALIFSRTGAESTISKSTTLSSGRSKKSKKDKEEEGKPKKSEEEDELGFKMQPSNFLMDMLHSAEEYQDVWKYRDETDNPFQEADMDMIKAEKSIEVEAELRRIVDQLLRKELEVLQAALDRDRARKGKKVRKSAKKKGRGGKKSKKKKEKDLTPDRTLESLFEELVTNGIIKKYSEVPLSAFRGEYSYAAHDLRQLGKDPLPCLGDLRQVILEYCVLPLGSNTIHQMAPLVKSLLITGSHGSGKDMLVHAICTEIGAVLFDLSPANIVGKYPGKSGLIMLVHLVNKVSRLLQPAIIYMDGAEKPFMKKVPKTDKTDPKRLKKDLPKIVKGIGPEDQIMLIGVSHCPWDCDQKSLAQTYNKFIMIPRPDYGSLSLIWKEQLFQFSSVNRQFDTAAMAKISDGYTVGNILKVIKEVMTCKRVLQLQVHPLTHVELINVLCKYDPIYKEEEEAFIQWFSKTPIGKRKARALEIEAELKAENASQNKTKKMN</sequence>
<evidence type="ECO:0000259" key="2">
    <source>
        <dbReference type="Pfam" id="PF00004"/>
    </source>
</evidence>
<keyword evidence="4" id="KW-1185">Reference proteome</keyword>
<evidence type="ECO:0000313" key="3">
    <source>
        <dbReference type="EMBL" id="KAK7864451.1"/>
    </source>
</evidence>
<dbReference type="Gene3D" id="1.20.5.190">
    <property type="match status" value="1"/>
</dbReference>
<dbReference type="PANTHER" id="PTHR14690:SF0">
    <property type="entry name" value="IQ MOTIF CONTAINING WITH AAA DOMAIN 1"/>
    <property type="match status" value="1"/>
</dbReference>
<dbReference type="GO" id="GO:0005524">
    <property type="term" value="F:ATP binding"/>
    <property type="evidence" value="ECO:0007669"/>
    <property type="project" value="InterPro"/>
</dbReference>
<evidence type="ECO:0000313" key="4">
    <source>
        <dbReference type="Proteomes" id="UP001378592"/>
    </source>
</evidence>
<name>A0AAN9Z4R0_9ORTH</name>
<comment type="caution">
    <text evidence="3">The sequence shown here is derived from an EMBL/GenBank/DDBJ whole genome shotgun (WGS) entry which is preliminary data.</text>
</comment>
<dbReference type="CDD" id="cd23767">
    <property type="entry name" value="IQCD"/>
    <property type="match status" value="1"/>
</dbReference>
<dbReference type="InterPro" id="IPR003959">
    <property type="entry name" value="ATPase_AAA_core"/>
</dbReference>
<proteinExistence type="predicted"/>
<dbReference type="Gene3D" id="3.40.50.300">
    <property type="entry name" value="P-loop containing nucleotide triphosphate hydrolases"/>
    <property type="match status" value="1"/>
</dbReference>
<dbReference type="PROSITE" id="PS50096">
    <property type="entry name" value="IQ"/>
    <property type="match status" value="1"/>
</dbReference>
<dbReference type="InterPro" id="IPR052267">
    <property type="entry name" value="N-DRC_Component"/>
</dbReference>
<accession>A0AAN9Z4R0</accession>
<reference evidence="3 4" key="1">
    <citation type="submission" date="2024-03" db="EMBL/GenBank/DDBJ databases">
        <title>The genome assembly and annotation of the cricket Gryllus longicercus Weissman &amp; Gray.</title>
        <authorList>
            <person name="Szrajer S."/>
            <person name="Gray D."/>
            <person name="Ylla G."/>
        </authorList>
    </citation>
    <scope>NUCLEOTIDE SEQUENCE [LARGE SCALE GENOMIC DNA]</scope>
    <source>
        <strain evidence="3">DAG 2021-001</strain>
        <tissue evidence="3">Whole body minus gut</tissue>
    </source>
</reference>
<gene>
    <name evidence="3" type="ORF">R5R35_011689</name>
</gene>
<feature type="compositionally biased region" description="Basic and acidic residues" evidence="1">
    <location>
        <begin position="351"/>
        <end position="363"/>
    </location>
</feature>
<feature type="domain" description="ATPase AAA-type core" evidence="2">
    <location>
        <begin position="556"/>
        <end position="677"/>
    </location>
</feature>
<dbReference type="AlphaFoldDB" id="A0AAN9Z4R0"/>
<evidence type="ECO:0000256" key="1">
    <source>
        <dbReference type="SAM" id="MobiDB-lite"/>
    </source>
</evidence>
<dbReference type="Gene3D" id="1.10.8.60">
    <property type="match status" value="1"/>
</dbReference>
<dbReference type="PANTHER" id="PTHR14690">
    <property type="entry name" value="IQ MOTIF CONTAINING WITH AAA DOMAIN 1"/>
    <property type="match status" value="1"/>
</dbReference>
<dbReference type="InterPro" id="IPR027417">
    <property type="entry name" value="P-loop_NTPase"/>
</dbReference>
<feature type="region of interest" description="Disordered" evidence="1">
    <location>
        <begin position="335"/>
        <end position="370"/>
    </location>
</feature>
<dbReference type="GO" id="GO:0016887">
    <property type="term" value="F:ATP hydrolysis activity"/>
    <property type="evidence" value="ECO:0007669"/>
    <property type="project" value="InterPro"/>
</dbReference>
<feature type="compositionally biased region" description="Basic residues" evidence="1">
    <location>
        <begin position="446"/>
        <end position="470"/>
    </location>
</feature>
<dbReference type="EMBL" id="JAZDUA010000202">
    <property type="protein sequence ID" value="KAK7864451.1"/>
    <property type="molecule type" value="Genomic_DNA"/>
</dbReference>
<dbReference type="Proteomes" id="UP001378592">
    <property type="component" value="Unassembled WGS sequence"/>
</dbReference>
<organism evidence="3 4">
    <name type="scientific">Gryllus longicercus</name>
    <dbReference type="NCBI Taxonomy" id="2509291"/>
    <lineage>
        <taxon>Eukaryota</taxon>
        <taxon>Metazoa</taxon>
        <taxon>Ecdysozoa</taxon>
        <taxon>Arthropoda</taxon>
        <taxon>Hexapoda</taxon>
        <taxon>Insecta</taxon>
        <taxon>Pterygota</taxon>
        <taxon>Neoptera</taxon>
        <taxon>Polyneoptera</taxon>
        <taxon>Orthoptera</taxon>
        <taxon>Ensifera</taxon>
        <taxon>Gryllidea</taxon>
        <taxon>Grylloidea</taxon>
        <taxon>Gryllidae</taxon>
        <taxon>Gryllinae</taxon>
        <taxon>Gryllus</taxon>
    </lineage>
</organism>
<dbReference type="Pfam" id="PF00004">
    <property type="entry name" value="AAA"/>
    <property type="match status" value="1"/>
</dbReference>